<keyword evidence="1" id="KW-0175">Coiled coil</keyword>
<dbReference type="EMBL" id="CAJJDP010000037">
    <property type="protein sequence ID" value="CAD8159798.1"/>
    <property type="molecule type" value="Genomic_DNA"/>
</dbReference>
<evidence type="ECO:0000313" key="2">
    <source>
        <dbReference type="EMBL" id="CAD8159798.1"/>
    </source>
</evidence>
<comment type="caution">
    <text evidence="2">The sequence shown here is derived from an EMBL/GenBank/DDBJ whole genome shotgun (WGS) entry which is preliminary data.</text>
</comment>
<dbReference type="AlphaFoldDB" id="A0A8S1U5D3"/>
<proteinExistence type="predicted"/>
<evidence type="ECO:0000313" key="3">
    <source>
        <dbReference type="Proteomes" id="UP000683925"/>
    </source>
</evidence>
<dbReference type="OMA" id="SGYEQQE"/>
<organism evidence="2 3">
    <name type="scientific">Paramecium octaurelia</name>
    <dbReference type="NCBI Taxonomy" id="43137"/>
    <lineage>
        <taxon>Eukaryota</taxon>
        <taxon>Sar</taxon>
        <taxon>Alveolata</taxon>
        <taxon>Ciliophora</taxon>
        <taxon>Intramacronucleata</taxon>
        <taxon>Oligohymenophorea</taxon>
        <taxon>Peniculida</taxon>
        <taxon>Parameciidae</taxon>
        <taxon>Paramecium</taxon>
    </lineage>
</organism>
<sequence>MRSHSPQITSEPYKCSVNFFTPLRDRHISQPSTGKHLFECSPSEAQQIKHGLIPQLQQRLLEKQKLFGTSGNYYQGYGKLKKETLNNYSSVLFKSGYEQQEEIKRLNKENESLKETIKKQEEKLSQYLEMGDILEKNRLLQEQVERLEKVIQQGNQKENSQKLENE</sequence>
<protein>
    <submittedName>
        <fullName evidence="2">Uncharacterized protein</fullName>
    </submittedName>
</protein>
<gene>
    <name evidence="2" type="ORF">POCTA_138.1.T0370180</name>
</gene>
<dbReference type="OrthoDB" id="10439567at2759"/>
<evidence type="ECO:0000256" key="1">
    <source>
        <dbReference type="SAM" id="Coils"/>
    </source>
</evidence>
<feature type="coiled-coil region" evidence="1">
    <location>
        <begin position="96"/>
        <end position="157"/>
    </location>
</feature>
<reference evidence="2" key="1">
    <citation type="submission" date="2021-01" db="EMBL/GenBank/DDBJ databases">
        <authorList>
            <consortium name="Genoscope - CEA"/>
            <person name="William W."/>
        </authorList>
    </citation>
    <scope>NUCLEOTIDE SEQUENCE</scope>
</reference>
<keyword evidence="3" id="KW-1185">Reference proteome</keyword>
<accession>A0A8S1U5D3</accession>
<dbReference type="Proteomes" id="UP000683925">
    <property type="component" value="Unassembled WGS sequence"/>
</dbReference>
<name>A0A8S1U5D3_PAROT</name>